<dbReference type="CDD" id="cd16332">
    <property type="entry name" value="Prp-like"/>
    <property type="match status" value="1"/>
</dbReference>
<evidence type="ECO:0000313" key="7">
    <source>
        <dbReference type="EMBL" id="GAW93333.1"/>
    </source>
</evidence>
<keyword evidence="8" id="KW-1185">Reference proteome</keyword>
<reference evidence="8" key="1">
    <citation type="journal article" date="2017" name="Appl. Environ. Microbiol.">
        <title>Genomic analysis of Calderihabitans maritimus KKC1, a thermophilic hydrogenogenic carboxydotrophic bacterium isolated from marine sediment.</title>
        <authorList>
            <person name="Omae K."/>
            <person name="Yoneda Y."/>
            <person name="Fukuyama Y."/>
            <person name="Yoshida T."/>
            <person name="Sako Y."/>
        </authorList>
    </citation>
    <scope>NUCLEOTIDE SEQUENCE [LARGE SCALE GENOMIC DNA]</scope>
    <source>
        <strain evidence="8">KKC1</strain>
    </source>
</reference>
<evidence type="ECO:0000256" key="4">
    <source>
        <dbReference type="ARBA" id="ARBA00022807"/>
    </source>
</evidence>
<dbReference type="GO" id="GO:0006508">
    <property type="term" value="P:proteolysis"/>
    <property type="evidence" value="ECO:0007669"/>
    <property type="project" value="UniProtKB-KW"/>
</dbReference>
<comment type="caution">
    <text evidence="7">The sequence shown here is derived from an EMBL/GenBank/DDBJ whole genome shotgun (WGS) entry which is preliminary data.</text>
</comment>
<evidence type="ECO:0000256" key="5">
    <source>
        <dbReference type="ARBA" id="ARBA00044503"/>
    </source>
</evidence>
<dbReference type="SUPFAM" id="SSF118010">
    <property type="entry name" value="TM1457-like"/>
    <property type="match status" value="1"/>
</dbReference>
<proteinExistence type="inferred from homology"/>
<evidence type="ECO:0000313" key="8">
    <source>
        <dbReference type="Proteomes" id="UP000197032"/>
    </source>
</evidence>
<dbReference type="GO" id="GO:0042254">
    <property type="term" value="P:ribosome biogenesis"/>
    <property type="evidence" value="ECO:0007669"/>
    <property type="project" value="UniProtKB-KW"/>
</dbReference>
<comment type="similarity">
    <text evidence="5">Belongs to the Prp family.</text>
</comment>
<evidence type="ECO:0000256" key="2">
    <source>
        <dbReference type="ARBA" id="ARBA00022670"/>
    </source>
</evidence>
<organism evidence="7 8">
    <name type="scientific">Calderihabitans maritimus</name>
    <dbReference type="NCBI Taxonomy" id="1246530"/>
    <lineage>
        <taxon>Bacteria</taxon>
        <taxon>Bacillati</taxon>
        <taxon>Bacillota</taxon>
        <taxon>Clostridia</taxon>
        <taxon>Neomoorellales</taxon>
        <taxon>Calderihabitantaceae</taxon>
        <taxon>Calderihabitans</taxon>
    </lineage>
</organism>
<dbReference type="InterPro" id="IPR036764">
    <property type="entry name" value="Peptidase_Prp_sf"/>
</dbReference>
<dbReference type="PANTHER" id="PTHR39178">
    <property type="entry name" value="HYPOTHETICAL RIBOSOME-ASSOCIATED PROTEIN"/>
    <property type="match status" value="1"/>
</dbReference>
<keyword evidence="4" id="KW-0788">Thiol protease</keyword>
<dbReference type="Gene3D" id="3.30.70.1490">
    <property type="entry name" value="Cysteine protease Prp"/>
    <property type="match status" value="1"/>
</dbReference>
<protein>
    <recommendedName>
        <fullName evidence="6">Ribosomal processing cysteine protease Prp</fullName>
    </recommendedName>
</protein>
<evidence type="ECO:0000256" key="1">
    <source>
        <dbReference type="ARBA" id="ARBA00022517"/>
    </source>
</evidence>
<dbReference type="EMBL" id="BDGJ01000126">
    <property type="protein sequence ID" value="GAW93333.1"/>
    <property type="molecule type" value="Genomic_DNA"/>
</dbReference>
<accession>A0A1Z5HUX0</accession>
<dbReference type="Proteomes" id="UP000197032">
    <property type="component" value="Unassembled WGS sequence"/>
</dbReference>
<dbReference type="InterPro" id="IPR007422">
    <property type="entry name" value="Peptidase_Prp"/>
</dbReference>
<sequence length="113" mass="12580">MIIIEFEENNKNQITSFRIKGHANYGPYGQDIVCAAVSVLAQTAVIGLENYLSQPVEVDIEDGLLECRLPTNLLPAEREKADVILETMYLGLISTMEAYGDYLQVKRGGEKND</sequence>
<dbReference type="OrthoDB" id="48998at2"/>
<evidence type="ECO:0000256" key="6">
    <source>
        <dbReference type="ARBA" id="ARBA00044538"/>
    </source>
</evidence>
<dbReference type="RefSeq" id="WP_088554495.1">
    <property type="nucleotide sequence ID" value="NZ_BDGJ01000126.1"/>
</dbReference>
<keyword evidence="1" id="KW-0690">Ribosome biogenesis</keyword>
<evidence type="ECO:0000256" key="3">
    <source>
        <dbReference type="ARBA" id="ARBA00022801"/>
    </source>
</evidence>
<keyword evidence="3" id="KW-0378">Hydrolase</keyword>
<name>A0A1Z5HUX0_9FIRM</name>
<dbReference type="Pfam" id="PF04327">
    <property type="entry name" value="Peptidase_Prp"/>
    <property type="match status" value="1"/>
</dbReference>
<dbReference type="AlphaFoldDB" id="A0A1Z5HUX0"/>
<dbReference type="GO" id="GO:0008234">
    <property type="term" value="F:cysteine-type peptidase activity"/>
    <property type="evidence" value="ECO:0007669"/>
    <property type="project" value="UniProtKB-KW"/>
</dbReference>
<dbReference type="PANTHER" id="PTHR39178:SF1">
    <property type="entry name" value="RIBOSOMAL-PROCESSING CYSTEINE PROTEASE PRP"/>
    <property type="match status" value="1"/>
</dbReference>
<gene>
    <name evidence="7" type="ORF">KKC1_24700</name>
</gene>
<keyword evidence="2" id="KW-0645">Protease</keyword>